<dbReference type="InterPro" id="IPR013517">
    <property type="entry name" value="FG-GAP"/>
</dbReference>
<dbReference type="Pfam" id="PF13517">
    <property type="entry name" value="FG-GAP_3"/>
    <property type="match status" value="2"/>
</dbReference>
<proteinExistence type="predicted"/>
<accession>A0A7V4ABK7</accession>
<dbReference type="EMBL" id="DTAR01000068">
    <property type="protein sequence ID" value="HGM97571.1"/>
    <property type="molecule type" value="Genomic_DNA"/>
</dbReference>
<dbReference type="PANTHER" id="PTHR46580:SF4">
    <property type="entry name" value="ATP_GTP-BINDING PROTEIN"/>
    <property type="match status" value="1"/>
</dbReference>
<organism evidence="2">
    <name type="scientific">candidate division WOR-3 bacterium</name>
    <dbReference type="NCBI Taxonomy" id="2052148"/>
    <lineage>
        <taxon>Bacteria</taxon>
        <taxon>Bacteria division WOR-3</taxon>
    </lineage>
</organism>
<dbReference type="InterPro" id="IPR028994">
    <property type="entry name" value="Integrin_alpha_N"/>
</dbReference>
<comment type="caution">
    <text evidence="2">The sequence shown here is derived from an EMBL/GenBank/DDBJ whole genome shotgun (WGS) entry which is preliminary data.</text>
</comment>
<dbReference type="Gene3D" id="2.60.40.4070">
    <property type="match status" value="1"/>
</dbReference>
<evidence type="ECO:0000313" key="2">
    <source>
        <dbReference type="EMBL" id="HGM97571.1"/>
    </source>
</evidence>
<dbReference type="SUPFAM" id="SSF69318">
    <property type="entry name" value="Integrin alpha N-terminal domain"/>
    <property type="match status" value="1"/>
</dbReference>
<keyword evidence="1" id="KW-0732">Signal</keyword>
<gene>
    <name evidence="2" type="ORF">ENT96_00785</name>
</gene>
<reference evidence="2" key="1">
    <citation type="journal article" date="2020" name="mSystems">
        <title>Genome- and Community-Level Interaction Insights into Carbon Utilization and Element Cycling Functions of Hydrothermarchaeota in Hydrothermal Sediment.</title>
        <authorList>
            <person name="Zhou Z."/>
            <person name="Liu Y."/>
            <person name="Xu W."/>
            <person name="Pan J."/>
            <person name="Luo Z.H."/>
            <person name="Li M."/>
        </authorList>
    </citation>
    <scope>NUCLEOTIDE SEQUENCE [LARGE SCALE GENOMIC DNA]</scope>
    <source>
        <strain evidence="2">SpSt-626</strain>
    </source>
</reference>
<evidence type="ECO:0000256" key="1">
    <source>
        <dbReference type="ARBA" id="ARBA00022729"/>
    </source>
</evidence>
<name>A0A7V4ABK7_UNCW3</name>
<dbReference type="PANTHER" id="PTHR46580">
    <property type="entry name" value="SENSOR KINASE-RELATED"/>
    <property type="match status" value="1"/>
</dbReference>
<protein>
    <submittedName>
        <fullName evidence="2">VCBS repeat-containing protein</fullName>
    </submittedName>
</protein>
<dbReference type="Gene3D" id="2.130.10.130">
    <property type="entry name" value="Integrin alpha, N-terminal"/>
    <property type="match status" value="1"/>
</dbReference>
<sequence length="477" mass="54749">MKERIFLTILIFSIFNFSPRKANKWIEFVEVWWTQGADPMGLAGYDCNHNEKMELVISLLGVNDPGTRIFENVDDNNYIERKKFLSHSFTAAIGDGDNDFLTDLVTLRDSFFVFESSHFDSFPNQIVFRIPRIVPIITIGKCVDVDRDNKMEIFLENGSHLITYENTGDNEYTKIAEISTGEGYGPAIGDFDLDGKMEFMITFFKIVRVFECVGDNSFKIIFEDTLPFPVSSAVVRISTNDLDSDGKPEFIIGADNLQGGWTKYFVYEMIGDNQYEMTYVFTLNSAGMGDYDAAAGDVDNDGKEELVLSSPFRIYVYKAQGDNNYEQIGYIITGFSSIRLLCYDFNQNGYDEIVVSQSNANPPEYETRIYENIEAYAKEKNVIKLPTDFGLWIRNSITKNQAEINYRLPVQTKVKISIFDGRGRFIKTLVNETKNPGYYKTIWDLKNDEDKKVYPGNYFVQLKTNEYIEVKKITVIR</sequence>
<dbReference type="AlphaFoldDB" id="A0A7V4ABK7"/>